<dbReference type="Pfam" id="PF13280">
    <property type="entry name" value="WYL"/>
    <property type="match status" value="1"/>
</dbReference>
<dbReference type="Pfam" id="PF08279">
    <property type="entry name" value="HTH_11"/>
    <property type="match status" value="1"/>
</dbReference>
<dbReference type="InterPro" id="IPR029063">
    <property type="entry name" value="SAM-dependent_MTases_sf"/>
</dbReference>
<dbReference type="InterPro" id="IPR013196">
    <property type="entry name" value="HTH_11"/>
</dbReference>
<comment type="caution">
    <text evidence="4">The sequence shown here is derived from an EMBL/GenBank/DDBJ whole genome shotgun (WGS) entry which is preliminary data.</text>
</comment>
<dbReference type="AlphaFoldDB" id="A0A919VKY1"/>
<evidence type="ECO:0000259" key="3">
    <source>
        <dbReference type="PROSITE" id="PS51000"/>
    </source>
</evidence>
<dbReference type="GO" id="GO:0003700">
    <property type="term" value="F:DNA-binding transcription factor activity"/>
    <property type="evidence" value="ECO:0007669"/>
    <property type="project" value="InterPro"/>
</dbReference>
<name>A0A919VKY1_9ACTN</name>
<dbReference type="InterPro" id="IPR001034">
    <property type="entry name" value="DeoR_HTH"/>
</dbReference>
<dbReference type="InterPro" id="IPR026881">
    <property type="entry name" value="WYL_dom"/>
</dbReference>
<dbReference type="PROSITE" id="PS52050">
    <property type="entry name" value="WYL"/>
    <property type="match status" value="1"/>
</dbReference>
<dbReference type="SUPFAM" id="SSF46785">
    <property type="entry name" value="Winged helix' DNA-binding domain"/>
    <property type="match status" value="1"/>
</dbReference>
<dbReference type="RefSeq" id="WP_244875700.1">
    <property type="nucleotide sequence ID" value="NZ_BAAATW010000009.1"/>
</dbReference>
<reference evidence="4" key="1">
    <citation type="submission" date="2021-03" db="EMBL/GenBank/DDBJ databases">
        <title>Whole genome shotgun sequence of Actinoplanes consettensis NBRC 14913.</title>
        <authorList>
            <person name="Komaki H."/>
            <person name="Tamura T."/>
        </authorList>
    </citation>
    <scope>NUCLEOTIDE SEQUENCE</scope>
    <source>
        <strain evidence="4">NBRC 14913</strain>
    </source>
</reference>
<dbReference type="InterPro" id="IPR036388">
    <property type="entry name" value="WH-like_DNA-bd_sf"/>
</dbReference>
<dbReference type="InterPro" id="IPR036390">
    <property type="entry name" value="WH_DNA-bd_sf"/>
</dbReference>
<organism evidence="4 5">
    <name type="scientific">Winogradskya consettensis</name>
    <dbReference type="NCBI Taxonomy" id="113560"/>
    <lineage>
        <taxon>Bacteria</taxon>
        <taxon>Bacillati</taxon>
        <taxon>Actinomycetota</taxon>
        <taxon>Actinomycetes</taxon>
        <taxon>Micromonosporales</taxon>
        <taxon>Micromonosporaceae</taxon>
        <taxon>Winogradskya</taxon>
    </lineage>
</organism>
<dbReference type="InterPro" id="IPR057727">
    <property type="entry name" value="WCX_dom"/>
</dbReference>
<dbReference type="EMBL" id="BOQP01000003">
    <property type="protein sequence ID" value="GIM67217.1"/>
    <property type="molecule type" value="Genomic_DNA"/>
</dbReference>
<evidence type="ECO:0000313" key="4">
    <source>
        <dbReference type="EMBL" id="GIM67217.1"/>
    </source>
</evidence>
<dbReference type="Pfam" id="PF25583">
    <property type="entry name" value="WCX"/>
    <property type="match status" value="1"/>
</dbReference>
<dbReference type="Proteomes" id="UP000680865">
    <property type="component" value="Unassembled WGS sequence"/>
</dbReference>
<sequence length="546" mass="59964">MARPTARVLALLELLQAGGTRTVAELAERLGVDDRTVRRYVEHLRELDIPIDAVRGRYGGYRLARHYRMPPLMLTDEEALAVVWALLFDRRSHAGPASSLAVDNAMAKVRRVLPDTLARRIDAVLETVDFTGVPSAGGRDDEGVNPRGQRDARTLLDLSEAARDRRLVVFDYQSHQGRSGQRQVQPHGVVAHRGLLYLTGFDVDRRALRTFRLDRMAGLQVRSVTFAAPGDMNPVAQVVGPLTAAPGRHEVSVLINADPAYVQTRIPDTLASVTPASDATGGDGWLRVFLRAERLEWVAATLAALDRPFVIEQPPALHDVVHELGRRLIEDSARRTITGEEPRHFHPCWSTSLNVVPHDDDHWTKYNGTQTGRPVRPLLRDAMAIAGPGGGRTAIDLGCGAGIESRALLDAGWTVQAIDGVPLMDSHDRLIVDVRHFAELDSLHAADLIYAGYSLPYQSPESFHRVWALMLGALRPGGVLAVNLFGENDSWAGNENETFLSADAARALFDGFDVRFWAEEDEDGPAFGGSKHWHVFDVIAVAPISP</sequence>
<keyword evidence="1" id="KW-0805">Transcription regulation</keyword>
<dbReference type="PANTHER" id="PTHR34580:SF3">
    <property type="entry name" value="PROTEIN PAFB"/>
    <property type="match status" value="1"/>
</dbReference>
<evidence type="ECO:0000256" key="1">
    <source>
        <dbReference type="ARBA" id="ARBA00023015"/>
    </source>
</evidence>
<dbReference type="PROSITE" id="PS51000">
    <property type="entry name" value="HTH_DEOR_2"/>
    <property type="match status" value="1"/>
</dbReference>
<proteinExistence type="predicted"/>
<gene>
    <name evidence="4" type="ORF">Aco04nite_05290</name>
</gene>
<evidence type="ECO:0000256" key="2">
    <source>
        <dbReference type="ARBA" id="ARBA00023163"/>
    </source>
</evidence>
<dbReference type="PANTHER" id="PTHR34580">
    <property type="match status" value="1"/>
</dbReference>
<feature type="domain" description="HTH deoR-type" evidence="3">
    <location>
        <begin position="4"/>
        <end position="63"/>
    </location>
</feature>
<dbReference type="SUPFAM" id="SSF53335">
    <property type="entry name" value="S-adenosyl-L-methionine-dependent methyltransferases"/>
    <property type="match status" value="1"/>
</dbReference>
<dbReference type="Gene3D" id="1.10.10.10">
    <property type="entry name" value="Winged helix-like DNA-binding domain superfamily/Winged helix DNA-binding domain"/>
    <property type="match status" value="1"/>
</dbReference>
<dbReference type="Gene3D" id="3.40.50.150">
    <property type="entry name" value="Vaccinia Virus protein VP39"/>
    <property type="match status" value="1"/>
</dbReference>
<dbReference type="InterPro" id="IPR051534">
    <property type="entry name" value="CBASS_pafABC_assoc_protein"/>
</dbReference>
<protein>
    <recommendedName>
        <fullName evidence="3">HTH deoR-type domain-containing protein</fullName>
    </recommendedName>
</protein>
<evidence type="ECO:0000313" key="5">
    <source>
        <dbReference type="Proteomes" id="UP000680865"/>
    </source>
</evidence>
<keyword evidence="2" id="KW-0804">Transcription</keyword>
<keyword evidence="5" id="KW-1185">Reference proteome</keyword>
<accession>A0A919VKY1</accession>